<dbReference type="EMBL" id="RBXO01000001">
    <property type="protein sequence ID" value="RKT57360.1"/>
    <property type="molecule type" value="Genomic_DNA"/>
</dbReference>
<sequence>MPSPARDATHDQCHPPREWLLRCSDPDHRPAVCSIGVTDGIVEVWLDERTMISLEGDEIDRFRASFADAAALAAEDRAHPAQA</sequence>
<proteinExistence type="predicted"/>
<comment type="caution">
    <text evidence="1">The sequence shown here is derived from an EMBL/GenBank/DDBJ whole genome shotgun (WGS) entry which is preliminary data.</text>
</comment>
<keyword evidence="2" id="KW-1185">Reference proteome</keyword>
<evidence type="ECO:0000313" key="2">
    <source>
        <dbReference type="Proteomes" id="UP000282084"/>
    </source>
</evidence>
<dbReference type="Proteomes" id="UP000282084">
    <property type="component" value="Unassembled WGS sequence"/>
</dbReference>
<reference evidence="1 2" key="1">
    <citation type="submission" date="2018-10" db="EMBL/GenBank/DDBJ databases">
        <title>Sequencing the genomes of 1000 actinobacteria strains.</title>
        <authorList>
            <person name="Klenk H.-P."/>
        </authorList>
    </citation>
    <scope>NUCLEOTIDE SEQUENCE [LARGE SCALE GENOMIC DNA]</scope>
    <source>
        <strain evidence="1 2">DSM 43800</strain>
    </source>
</reference>
<dbReference type="RefSeq" id="WP_121009002.1">
    <property type="nucleotide sequence ID" value="NZ_RBXO01000001.1"/>
</dbReference>
<evidence type="ECO:0000313" key="1">
    <source>
        <dbReference type="EMBL" id="RKT57360.1"/>
    </source>
</evidence>
<gene>
    <name evidence="1" type="ORF">C8E97_6080</name>
</gene>
<organism evidence="1 2">
    <name type="scientific">Saccharothrix australiensis</name>
    <dbReference type="NCBI Taxonomy" id="2072"/>
    <lineage>
        <taxon>Bacteria</taxon>
        <taxon>Bacillati</taxon>
        <taxon>Actinomycetota</taxon>
        <taxon>Actinomycetes</taxon>
        <taxon>Pseudonocardiales</taxon>
        <taxon>Pseudonocardiaceae</taxon>
        <taxon>Saccharothrix</taxon>
    </lineage>
</organism>
<dbReference type="AlphaFoldDB" id="A0A495W8D2"/>
<protein>
    <submittedName>
        <fullName evidence="1">Uncharacterized protein</fullName>
    </submittedName>
</protein>
<accession>A0A495W8D2</accession>
<name>A0A495W8D2_9PSEU</name>
<dbReference type="OrthoDB" id="3696261at2"/>